<dbReference type="GO" id="GO:0008528">
    <property type="term" value="F:G protein-coupled peptide receptor activity"/>
    <property type="evidence" value="ECO:0007669"/>
    <property type="project" value="InterPro"/>
</dbReference>
<dbReference type="Pfam" id="PF10324">
    <property type="entry name" value="7TM_GPCR_Srw"/>
    <property type="match status" value="1"/>
</dbReference>
<dbReference type="CTD" id="9807885"/>
<evidence type="ECO:0000256" key="1">
    <source>
        <dbReference type="SAM" id="Phobius"/>
    </source>
</evidence>
<dbReference type="Proteomes" id="UP000483820">
    <property type="component" value="Chromosome V"/>
</dbReference>
<sequence>MVDIVSLSYDIHTEIVDVYKVFKFIPCILFPIVTYLLVKEIRAADERRKKLNQSSIAGKDSKNTTKLVLFLTLPFFLGELPIGLILLTKPIDKLREAIGFSLFTEGIEKLFSVVLSATTATHMIVCLFMSSQYREAALSFIRCGVKVKSQNS</sequence>
<dbReference type="AlphaFoldDB" id="A0A6A5GKP5"/>
<dbReference type="SUPFAM" id="SSF81321">
    <property type="entry name" value="Family A G protein-coupled receptor-like"/>
    <property type="match status" value="1"/>
</dbReference>
<reference evidence="2 3" key="1">
    <citation type="submission" date="2019-12" db="EMBL/GenBank/DDBJ databases">
        <title>Chromosome-level assembly of the Caenorhabditis remanei genome.</title>
        <authorList>
            <person name="Teterina A.A."/>
            <person name="Willis J.H."/>
            <person name="Phillips P.C."/>
        </authorList>
    </citation>
    <scope>NUCLEOTIDE SEQUENCE [LARGE SCALE GENOMIC DNA]</scope>
    <source>
        <strain evidence="2 3">PX506</strain>
        <tissue evidence="2">Whole organism</tissue>
    </source>
</reference>
<accession>A0A6A5GKP5</accession>
<keyword evidence="1" id="KW-0472">Membrane</keyword>
<keyword evidence="1" id="KW-1133">Transmembrane helix</keyword>
<organism evidence="2 3">
    <name type="scientific">Caenorhabditis remanei</name>
    <name type="common">Caenorhabditis vulgaris</name>
    <dbReference type="NCBI Taxonomy" id="31234"/>
    <lineage>
        <taxon>Eukaryota</taxon>
        <taxon>Metazoa</taxon>
        <taxon>Ecdysozoa</taxon>
        <taxon>Nematoda</taxon>
        <taxon>Chromadorea</taxon>
        <taxon>Rhabditida</taxon>
        <taxon>Rhabditina</taxon>
        <taxon>Rhabditomorpha</taxon>
        <taxon>Rhabditoidea</taxon>
        <taxon>Rhabditidae</taxon>
        <taxon>Peloderinae</taxon>
        <taxon>Caenorhabditis</taxon>
    </lineage>
</organism>
<evidence type="ECO:0000313" key="3">
    <source>
        <dbReference type="Proteomes" id="UP000483820"/>
    </source>
</evidence>
<dbReference type="Gene3D" id="1.20.1070.10">
    <property type="entry name" value="Rhodopsin 7-helix transmembrane proteins"/>
    <property type="match status" value="1"/>
</dbReference>
<evidence type="ECO:0008006" key="4">
    <source>
        <dbReference type="Google" id="ProtNLM"/>
    </source>
</evidence>
<feature type="transmembrane region" description="Helical" evidence="1">
    <location>
        <begin position="110"/>
        <end position="129"/>
    </location>
</feature>
<name>A0A6A5GKP5_CAERE</name>
<feature type="transmembrane region" description="Helical" evidence="1">
    <location>
        <begin position="20"/>
        <end position="38"/>
    </location>
</feature>
<gene>
    <name evidence="2" type="ORF">GCK72_021730</name>
</gene>
<dbReference type="InterPro" id="IPR019427">
    <property type="entry name" value="7TM_GPCR_serpentine_rcpt_Srw"/>
</dbReference>
<dbReference type="EMBL" id="WUAV01000005">
    <property type="protein sequence ID" value="KAF1755161.1"/>
    <property type="molecule type" value="Genomic_DNA"/>
</dbReference>
<keyword evidence="1" id="KW-0812">Transmembrane</keyword>
<proteinExistence type="predicted"/>
<feature type="transmembrane region" description="Helical" evidence="1">
    <location>
        <begin position="67"/>
        <end position="87"/>
    </location>
</feature>
<dbReference type="GeneID" id="9807885"/>
<dbReference type="PANTHER" id="PTHR22751">
    <property type="entry name" value="G-PROTEIN COUPLED RECEPTOR-RELATED"/>
    <property type="match status" value="1"/>
</dbReference>
<protein>
    <recommendedName>
        <fullName evidence="4">G-protein coupled receptors family 1 profile domain-containing protein</fullName>
    </recommendedName>
</protein>
<dbReference type="RefSeq" id="XP_053583375.1">
    <property type="nucleotide sequence ID" value="XM_053734462.1"/>
</dbReference>
<comment type="caution">
    <text evidence="2">The sequence shown here is derived from an EMBL/GenBank/DDBJ whole genome shotgun (WGS) entry which is preliminary data.</text>
</comment>
<dbReference type="PANTHER" id="PTHR22751:SF288">
    <property type="entry name" value="G-PROTEIN COUPLED RECEPTORS FAMILY 1 PROFILE DOMAIN-CONTAINING PROTEIN"/>
    <property type="match status" value="1"/>
</dbReference>
<dbReference type="KEGG" id="crq:GCK72_021730"/>
<evidence type="ECO:0000313" key="2">
    <source>
        <dbReference type="EMBL" id="KAF1755161.1"/>
    </source>
</evidence>